<dbReference type="InterPro" id="IPR038718">
    <property type="entry name" value="SNF2-like_sf"/>
</dbReference>
<dbReference type="InterPro" id="IPR050496">
    <property type="entry name" value="SNF2_RAD54_helicase_repair"/>
</dbReference>
<feature type="compositionally biased region" description="Basic and acidic residues" evidence="4">
    <location>
        <begin position="502"/>
        <end position="520"/>
    </location>
</feature>
<evidence type="ECO:0000259" key="5">
    <source>
        <dbReference type="PROSITE" id="PS51194"/>
    </source>
</evidence>
<evidence type="ECO:0000313" key="6">
    <source>
        <dbReference type="EMBL" id="KAK2119292.1"/>
    </source>
</evidence>
<evidence type="ECO:0000256" key="2">
    <source>
        <dbReference type="ARBA" id="ARBA00022801"/>
    </source>
</evidence>
<keyword evidence="3" id="KW-0067">ATP-binding</keyword>
<proteinExistence type="inferred from homology"/>
<dbReference type="CDD" id="cd18793">
    <property type="entry name" value="SF2_C_SNF"/>
    <property type="match status" value="1"/>
</dbReference>
<dbReference type="InterPro" id="IPR029256">
    <property type="entry name" value="Heliccase-ass-bd"/>
</dbReference>
<evidence type="ECO:0000256" key="1">
    <source>
        <dbReference type="ARBA" id="ARBA00007025"/>
    </source>
</evidence>
<gene>
    <name evidence="6" type="primary">ERCC6L2_2</name>
    <name evidence="6" type="ORF">P7K49_000678</name>
</gene>
<keyword evidence="7" id="KW-1185">Reference proteome</keyword>
<feature type="region of interest" description="Disordered" evidence="4">
    <location>
        <begin position="856"/>
        <end position="899"/>
    </location>
</feature>
<dbReference type="PROSITE" id="PS51194">
    <property type="entry name" value="HELICASE_CTER"/>
    <property type="match status" value="1"/>
</dbReference>
<dbReference type="InterPro" id="IPR049730">
    <property type="entry name" value="SNF2/RAD54-like_C"/>
</dbReference>
<dbReference type="Gene3D" id="3.40.50.10810">
    <property type="entry name" value="Tandem AAA-ATPase domain"/>
    <property type="match status" value="1"/>
</dbReference>
<dbReference type="InterPro" id="IPR000330">
    <property type="entry name" value="SNF2_N"/>
</dbReference>
<feature type="region of interest" description="Disordered" evidence="4">
    <location>
        <begin position="502"/>
        <end position="538"/>
    </location>
</feature>
<dbReference type="Pfam" id="PF14773">
    <property type="entry name" value="VIGSSK"/>
    <property type="match status" value="1"/>
</dbReference>
<comment type="caution">
    <text evidence="6">The sequence shown here is derived from an EMBL/GenBank/DDBJ whole genome shotgun (WGS) entry which is preliminary data.</text>
</comment>
<dbReference type="Pfam" id="PF00176">
    <property type="entry name" value="SNF2-rel_dom"/>
    <property type="match status" value="1"/>
</dbReference>
<dbReference type="InterPro" id="IPR001650">
    <property type="entry name" value="Helicase_C-like"/>
</dbReference>
<dbReference type="PANTHER" id="PTHR45629:SF7">
    <property type="entry name" value="DNA EXCISION REPAIR PROTEIN ERCC-6-RELATED"/>
    <property type="match status" value="1"/>
</dbReference>
<name>A0ABQ9WCF5_SAGOE</name>
<keyword evidence="2" id="KW-0378">Hydrolase</keyword>
<dbReference type="InterPro" id="IPR027417">
    <property type="entry name" value="P-loop_NTPase"/>
</dbReference>
<dbReference type="Proteomes" id="UP001266305">
    <property type="component" value="Unassembled WGS sequence"/>
</dbReference>
<keyword evidence="3" id="KW-0547">Nucleotide-binding</keyword>
<evidence type="ECO:0000256" key="3">
    <source>
        <dbReference type="ARBA" id="ARBA00022806"/>
    </source>
</evidence>
<accession>A0ABQ9WCF5</accession>
<feature type="compositionally biased region" description="Polar residues" evidence="4">
    <location>
        <begin position="874"/>
        <end position="889"/>
    </location>
</feature>
<dbReference type="Gene3D" id="3.40.50.300">
    <property type="entry name" value="P-loop containing nucleotide triphosphate hydrolases"/>
    <property type="match status" value="2"/>
</dbReference>
<evidence type="ECO:0000313" key="7">
    <source>
        <dbReference type="Proteomes" id="UP001266305"/>
    </source>
</evidence>
<dbReference type="SUPFAM" id="SSF52540">
    <property type="entry name" value="P-loop containing nucleoside triphosphate hydrolases"/>
    <property type="match status" value="3"/>
</dbReference>
<sequence length="998" mass="111910">MKALKCNVRIGLTGTILQNNMKELWCVMDWAVPGLLGSNSYFKKQFSDPVEHGQRHTATKRELATGRKAMQRLAKKMSGWFLRRTKTLIKDQLPKKEDRIKIASKRALVILPKGAEEMEIVIPVDILFESAALGETLKEQENEKGLIATVYADSAGLLAPEIGFGDFQKAVYQTVLETEDVTLILQSSEPCTCSSGRKRRNCCYKTNSHGEAVKTLYLSYLTVLQKVANHVALLQAVSTSKQQHHLELEKMIELLDVLQQYCMASGLDYRRLDGSTKSEERLKIVKEFNSTQDVNICLVSTMAGGLGLNFVGANVVVLFDPTWNPANDLQAIDREREDATLSDKFLSLMEQKIPSGGAPRVTSVTLVAEDHKRKTESKNKRAYRIGQCRDVKVLRLISLGTVEEIIYLRQVYKQASEDEGWGDCDSIFAQLHCVVVGSENAKRYFEAVQGSKEHQGELFGIHNLFKLRSQGEFNILESRPLELLLNDTPEALKCKYFPKRCSKPERRPSGSRDHDSHNVVERGTSGTQTRNESDCQECRGPEQAAEPLAKEACDFCSDFSDEDPVGAAGVQTAKNKAPDSSKASTSPGQLTLLQCGFSKLFETKCKAVEDSDGNTASDEESSDEQPICLSTEATVADCEKNPDSLGTSKHQKLDNILNPKEKYIFYKNEKILEQNISSKSDDEKKFKNPDKHCILQNVSESEDSDVICPTQYTTERFPDNSIRFKPPLEGSEDSETEHSVKRRNDDDGRKTDDRRDGIISKKLSPENTTLRSIVKRKVTSDISDESDDIEISSKSKVRKRVTSSLRFKRRKETRKELHSFPKTINKTNQVYATDEDHNSQFIDDYSSSDESLSVSHFSFSNQNHRPRTIKDRTSFSSESPSQNKKNSTLMPRKPMKCSNGKVFNQEQSYESMDKFLAISDGVQEVAYIHSNQNVIGSSKAENHMSRWAAHDVFELKQFSQLPANIAVCSSKPLNGRSIPMAPMLAGQTQSTDNADFTG</sequence>
<reference evidence="6 7" key="1">
    <citation type="submission" date="2023-05" db="EMBL/GenBank/DDBJ databases">
        <title>B98-5 Cell Line De Novo Hybrid Assembly: An Optical Mapping Approach.</title>
        <authorList>
            <person name="Kananen K."/>
            <person name="Auerbach J.A."/>
            <person name="Kautto E."/>
            <person name="Blachly J.S."/>
        </authorList>
    </citation>
    <scope>NUCLEOTIDE SEQUENCE [LARGE SCALE GENOMIC DNA]</scope>
    <source>
        <strain evidence="6">B95-8</strain>
        <tissue evidence="6">Cell line</tissue>
    </source>
</reference>
<feature type="compositionally biased region" description="Basic and acidic residues" evidence="4">
    <location>
        <begin position="736"/>
        <end position="759"/>
    </location>
</feature>
<organism evidence="6 7">
    <name type="scientific">Saguinus oedipus</name>
    <name type="common">Cotton-top tamarin</name>
    <name type="synonym">Oedipomidas oedipus</name>
    <dbReference type="NCBI Taxonomy" id="9490"/>
    <lineage>
        <taxon>Eukaryota</taxon>
        <taxon>Metazoa</taxon>
        <taxon>Chordata</taxon>
        <taxon>Craniata</taxon>
        <taxon>Vertebrata</taxon>
        <taxon>Euteleostomi</taxon>
        <taxon>Mammalia</taxon>
        <taxon>Eutheria</taxon>
        <taxon>Euarchontoglires</taxon>
        <taxon>Primates</taxon>
        <taxon>Haplorrhini</taxon>
        <taxon>Platyrrhini</taxon>
        <taxon>Cebidae</taxon>
        <taxon>Callitrichinae</taxon>
        <taxon>Saguinus</taxon>
    </lineage>
</organism>
<dbReference type="EMBL" id="JASSZA010000001">
    <property type="protein sequence ID" value="KAK2119292.1"/>
    <property type="molecule type" value="Genomic_DNA"/>
</dbReference>
<feature type="domain" description="Helicase C-terminal" evidence="5">
    <location>
        <begin position="223"/>
        <end position="400"/>
    </location>
</feature>
<dbReference type="SMART" id="SM00490">
    <property type="entry name" value="HELICc"/>
    <property type="match status" value="1"/>
</dbReference>
<dbReference type="PANTHER" id="PTHR45629">
    <property type="entry name" value="SNF2/RAD54 FAMILY MEMBER"/>
    <property type="match status" value="1"/>
</dbReference>
<keyword evidence="3" id="KW-0347">Helicase</keyword>
<comment type="similarity">
    <text evidence="1">Belongs to the SNF2/RAD54 helicase family.</text>
</comment>
<protein>
    <submittedName>
        <fullName evidence="6">DNA excision repair protein ERCC-6-like 2</fullName>
    </submittedName>
</protein>
<dbReference type="Pfam" id="PF00271">
    <property type="entry name" value="Helicase_C"/>
    <property type="match status" value="1"/>
</dbReference>
<feature type="region of interest" description="Disordered" evidence="4">
    <location>
        <begin position="717"/>
        <end position="764"/>
    </location>
</feature>
<evidence type="ECO:0000256" key="4">
    <source>
        <dbReference type="SAM" id="MobiDB-lite"/>
    </source>
</evidence>